<feature type="compositionally biased region" description="Basic and acidic residues" evidence="7">
    <location>
        <begin position="259"/>
        <end position="274"/>
    </location>
</feature>
<comment type="caution">
    <text evidence="9">The sequence shown here is derived from an EMBL/GenBank/DDBJ whole genome shotgun (WGS) entry which is preliminary data.</text>
</comment>
<dbReference type="InterPro" id="IPR011009">
    <property type="entry name" value="Kinase-like_dom_sf"/>
</dbReference>
<dbReference type="PANTHER" id="PTHR24058">
    <property type="entry name" value="DUAL SPECIFICITY PROTEIN KINASE"/>
    <property type="match status" value="1"/>
</dbReference>
<keyword evidence="3" id="KW-0808">Transferase</keyword>
<dbReference type="Gene3D" id="1.10.510.10">
    <property type="entry name" value="Transferase(Phosphotransferase) domain 1"/>
    <property type="match status" value="1"/>
</dbReference>
<feature type="compositionally biased region" description="Acidic residues" evidence="7">
    <location>
        <begin position="220"/>
        <end position="231"/>
    </location>
</feature>
<evidence type="ECO:0000256" key="2">
    <source>
        <dbReference type="ARBA" id="ARBA00022553"/>
    </source>
</evidence>
<evidence type="ECO:0000256" key="1">
    <source>
        <dbReference type="ARBA" id="ARBA00022527"/>
    </source>
</evidence>
<feature type="compositionally biased region" description="Acidic residues" evidence="7">
    <location>
        <begin position="192"/>
        <end position="202"/>
    </location>
</feature>
<dbReference type="Gene3D" id="3.30.200.20">
    <property type="entry name" value="Phosphorylase Kinase, domain 1"/>
    <property type="match status" value="1"/>
</dbReference>
<evidence type="ECO:0000259" key="8">
    <source>
        <dbReference type="PROSITE" id="PS50011"/>
    </source>
</evidence>
<dbReference type="SMART" id="SM00220">
    <property type="entry name" value="S_TKc"/>
    <property type="match status" value="1"/>
</dbReference>
<dbReference type="PROSITE" id="PS50011">
    <property type="entry name" value="PROTEIN_KINASE_DOM"/>
    <property type="match status" value="1"/>
</dbReference>
<dbReference type="FunFam" id="1.10.510.10:FF:000380">
    <property type="entry name" value="Serine/threonine-protein kinase ppk15"/>
    <property type="match status" value="1"/>
</dbReference>
<sequence>MDDDDVPGVNFVLDFLRAHNFPKAEKSLLEELRLIELSKKVVEEEEEDEHPPLQRSNSDPSRMCADALEADTPTNTLQDGLGRTGGLDNLLGSFDNSVKSEKTAGASPQSVEGTQIKLEVEESIARGVPLEAWGDIRSKAERFDVDDIFSGDTAERPQSVEDIMETRSEPGAGAGDSEAVELSPLKSRDGYGSDEYDDEEDVGYVREDVIDTVAFLATEVDFDSDEEECYGDDAPPSGEGSEADEEEEEAVLVQQYFKQRREQQEQKDTEKEAESPSQPVTSPPAEDKEDGFSFPSVANAGSEDVTLSASAFGWEGETPRSKASEKEELISPDGGQNASEPEPEAETDPELEQPDMDDADPDPLPEDDEQYETFDLKVIHRRGHTGFEESKDFPIRMNSIIAGRYQVMEFLGSAAFSKAIQALDLQTGMLVCIKIIKNNKDFFDQSLDEIKLLKYINRHDPTDERGVLRLYDFFYCKEHLFIVCELLRANLYEFQKYNRESGDEPYFTMHRLQMVARQCLSSLEFLHSLGLMHCDLKPENILIKSYSRCEVKIIDMGSSCFTTDHLSSYVQSRSYRAPEVILGASYGQKIDIWSVGCILAELFTGLVLFQNDSLATLLARVIGILGGFESSFLTRCRLGYKYISRSGQLYERDPNTGAINILHPKHTHLKYRLPGADPLFVDFVSYLLTVDPDKRPTAAEALQHKWLTTPISA</sequence>
<keyword evidence="1" id="KW-0723">Serine/threonine-protein kinase</keyword>
<feature type="compositionally biased region" description="Basic and acidic residues" evidence="7">
    <location>
        <begin position="317"/>
        <end position="329"/>
    </location>
</feature>
<keyword evidence="4" id="KW-0547">Nucleotide-binding</keyword>
<dbReference type="InterPro" id="IPR000719">
    <property type="entry name" value="Prot_kinase_dom"/>
</dbReference>
<evidence type="ECO:0000256" key="3">
    <source>
        <dbReference type="ARBA" id="ARBA00022679"/>
    </source>
</evidence>
<dbReference type="GO" id="GO:0005524">
    <property type="term" value="F:ATP binding"/>
    <property type="evidence" value="ECO:0007669"/>
    <property type="project" value="UniProtKB-KW"/>
</dbReference>
<keyword evidence="2" id="KW-0597">Phosphoprotein</keyword>
<dbReference type="GO" id="GO:0004674">
    <property type="term" value="F:protein serine/threonine kinase activity"/>
    <property type="evidence" value="ECO:0007669"/>
    <property type="project" value="UniProtKB-KW"/>
</dbReference>
<dbReference type="EMBL" id="LGRX02024880">
    <property type="protein sequence ID" value="KAK3253295.1"/>
    <property type="molecule type" value="Genomic_DNA"/>
</dbReference>
<dbReference type="PANTHER" id="PTHR24058:SF124">
    <property type="entry name" value="PROTEIN KINASE SUPERFAMILY PROTEIN"/>
    <property type="match status" value="1"/>
</dbReference>
<feature type="domain" description="Protein kinase" evidence="8">
    <location>
        <begin position="405"/>
        <end position="707"/>
    </location>
</feature>
<keyword evidence="10" id="KW-1185">Reference proteome</keyword>
<protein>
    <recommendedName>
        <fullName evidence="8">Protein kinase domain-containing protein</fullName>
    </recommendedName>
</protein>
<evidence type="ECO:0000256" key="5">
    <source>
        <dbReference type="ARBA" id="ARBA00022777"/>
    </source>
</evidence>
<dbReference type="CDD" id="cd14133">
    <property type="entry name" value="PKc_DYRK_like"/>
    <property type="match status" value="1"/>
</dbReference>
<evidence type="ECO:0000313" key="9">
    <source>
        <dbReference type="EMBL" id="KAK3253295.1"/>
    </source>
</evidence>
<name>A0AAE0CFP6_9CHLO</name>
<dbReference type="InterPro" id="IPR050494">
    <property type="entry name" value="Ser_Thr_dual-spec_kinase"/>
</dbReference>
<evidence type="ECO:0000256" key="7">
    <source>
        <dbReference type="SAM" id="MobiDB-lite"/>
    </source>
</evidence>
<dbReference type="PROSITE" id="PS00108">
    <property type="entry name" value="PROTEIN_KINASE_ST"/>
    <property type="match status" value="1"/>
</dbReference>
<keyword evidence="5" id="KW-0418">Kinase</keyword>
<feature type="compositionally biased region" description="Acidic residues" evidence="7">
    <location>
        <begin position="241"/>
        <end position="250"/>
    </location>
</feature>
<feature type="region of interest" description="Disordered" evidence="7">
    <location>
        <begin position="41"/>
        <end position="63"/>
    </location>
</feature>
<dbReference type="FunFam" id="3.30.200.20:FF:000216">
    <property type="entry name" value="Putative serine/threonine-protein kinase dyrk2"/>
    <property type="match status" value="1"/>
</dbReference>
<gene>
    <name evidence="9" type="ORF">CYMTET_37450</name>
</gene>
<dbReference type="Pfam" id="PF00069">
    <property type="entry name" value="Pkinase"/>
    <property type="match status" value="1"/>
</dbReference>
<reference evidence="9 10" key="1">
    <citation type="journal article" date="2015" name="Genome Biol. Evol.">
        <title>Comparative Genomics of a Bacterivorous Green Alga Reveals Evolutionary Causalities and Consequences of Phago-Mixotrophic Mode of Nutrition.</title>
        <authorList>
            <person name="Burns J.A."/>
            <person name="Paasch A."/>
            <person name="Narechania A."/>
            <person name="Kim E."/>
        </authorList>
    </citation>
    <scope>NUCLEOTIDE SEQUENCE [LARGE SCALE GENOMIC DNA]</scope>
    <source>
        <strain evidence="9 10">PLY_AMNH</strain>
    </source>
</reference>
<feature type="compositionally biased region" description="Basic and acidic residues" evidence="7">
    <location>
        <begin position="153"/>
        <end position="168"/>
    </location>
</feature>
<evidence type="ECO:0000256" key="6">
    <source>
        <dbReference type="ARBA" id="ARBA00022840"/>
    </source>
</evidence>
<dbReference type="AlphaFoldDB" id="A0AAE0CFP6"/>
<dbReference type="Proteomes" id="UP001190700">
    <property type="component" value="Unassembled WGS sequence"/>
</dbReference>
<evidence type="ECO:0000313" key="10">
    <source>
        <dbReference type="Proteomes" id="UP001190700"/>
    </source>
</evidence>
<dbReference type="SUPFAM" id="SSF56112">
    <property type="entry name" value="Protein kinase-like (PK-like)"/>
    <property type="match status" value="1"/>
</dbReference>
<organism evidence="9 10">
    <name type="scientific">Cymbomonas tetramitiformis</name>
    <dbReference type="NCBI Taxonomy" id="36881"/>
    <lineage>
        <taxon>Eukaryota</taxon>
        <taxon>Viridiplantae</taxon>
        <taxon>Chlorophyta</taxon>
        <taxon>Pyramimonadophyceae</taxon>
        <taxon>Pyramimonadales</taxon>
        <taxon>Pyramimonadaceae</taxon>
        <taxon>Cymbomonas</taxon>
    </lineage>
</organism>
<evidence type="ECO:0000256" key="4">
    <source>
        <dbReference type="ARBA" id="ARBA00022741"/>
    </source>
</evidence>
<keyword evidence="6" id="KW-0067">ATP-binding</keyword>
<dbReference type="InterPro" id="IPR008271">
    <property type="entry name" value="Ser/Thr_kinase_AS"/>
</dbReference>
<feature type="region of interest" description="Disordered" evidence="7">
    <location>
        <begin position="217"/>
        <end position="368"/>
    </location>
</feature>
<feature type="compositionally biased region" description="Acidic residues" evidence="7">
    <location>
        <begin position="341"/>
        <end position="368"/>
    </location>
</feature>
<accession>A0AAE0CFP6</accession>
<feature type="region of interest" description="Disordered" evidence="7">
    <location>
        <begin position="148"/>
        <end position="205"/>
    </location>
</feature>
<proteinExistence type="predicted"/>